<sequence length="178" mass="21146">MSNQPTPQQVYYIKKNYGNIPHHKMTKALGVSSKVLSEWSRLAFNPKESTKKWRHIMQNLNYLEQQEELERELLMEYQIKDVDRFKNVTYRKVFNLQRMFYLVTIDHGFNFIVKFDAPVPINLVQYSPWPTGHDVTVEPLGHWEWMELKNDLTVVEVPTNGDYVGLFWCATKQLLHEA</sequence>
<organism evidence="1">
    <name type="scientific">uncultured Caudovirales phage</name>
    <dbReference type="NCBI Taxonomy" id="2100421"/>
    <lineage>
        <taxon>Viruses</taxon>
        <taxon>Duplodnaviria</taxon>
        <taxon>Heunggongvirae</taxon>
        <taxon>Uroviricota</taxon>
        <taxon>Caudoviricetes</taxon>
        <taxon>Peduoviridae</taxon>
        <taxon>Maltschvirus</taxon>
        <taxon>Maltschvirus maltsch</taxon>
    </lineage>
</organism>
<name>A0A6J5R700_9CAUD</name>
<protein>
    <submittedName>
        <fullName evidence="1">Uncharacterized protein</fullName>
    </submittedName>
</protein>
<accession>A0A6J5R700</accession>
<dbReference type="EMBL" id="LR797129">
    <property type="protein sequence ID" value="CAB4188515.1"/>
    <property type="molecule type" value="Genomic_DNA"/>
</dbReference>
<reference evidence="1" key="1">
    <citation type="submission" date="2020-05" db="EMBL/GenBank/DDBJ databases">
        <authorList>
            <person name="Chiriac C."/>
            <person name="Salcher M."/>
            <person name="Ghai R."/>
            <person name="Kavagutti S V."/>
        </authorList>
    </citation>
    <scope>NUCLEOTIDE SEQUENCE</scope>
</reference>
<evidence type="ECO:0000313" key="1">
    <source>
        <dbReference type="EMBL" id="CAB4188515.1"/>
    </source>
</evidence>
<proteinExistence type="predicted"/>
<gene>
    <name evidence="1" type="ORF">UFOVP1175_32</name>
</gene>